<keyword evidence="1" id="KW-0472">Membrane</keyword>
<comment type="caution">
    <text evidence="2">The sequence shown here is derived from an EMBL/GenBank/DDBJ whole genome shotgun (WGS) entry which is preliminary data.</text>
</comment>
<dbReference type="EMBL" id="BGPR01000686">
    <property type="protein sequence ID" value="GBM31546.1"/>
    <property type="molecule type" value="Genomic_DNA"/>
</dbReference>
<feature type="transmembrane region" description="Helical" evidence="1">
    <location>
        <begin position="66"/>
        <end position="88"/>
    </location>
</feature>
<evidence type="ECO:0000256" key="1">
    <source>
        <dbReference type="SAM" id="Phobius"/>
    </source>
</evidence>
<name>A0A4Y2EU59_ARAVE</name>
<protein>
    <submittedName>
        <fullName evidence="2">Uncharacterized protein</fullName>
    </submittedName>
</protein>
<sequence length="117" mass="13230">MTIARTNFDQKDCRACSVPTRKIPPYGQDRPLSGCNIRSLYGCHLLARKLRITLLWPIPIWAKRRLVTFVGLLSIAAGTCVDPFLSVAVFGLPALLPLVTNQSFYFLVYEVYKEKIL</sequence>
<keyword evidence="3" id="KW-1185">Reference proteome</keyword>
<proteinExistence type="predicted"/>
<gene>
    <name evidence="2" type="ORF">AVEN_247241_1</name>
</gene>
<dbReference type="AlphaFoldDB" id="A0A4Y2EU59"/>
<dbReference type="Proteomes" id="UP000499080">
    <property type="component" value="Unassembled WGS sequence"/>
</dbReference>
<keyword evidence="1" id="KW-1133">Transmembrane helix</keyword>
<organism evidence="2 3">
    <name type="scientific">Araneus ventricosus</name>
    <name type="common">Orbweaver spider</name>
    <name type="synonym">Epeira ventricosa</name>
    <dbReference type="NCBI Taxonomy" id="182803"/>
    <lineage>
        <taxon>Eukaryota</taxon>
        <taxon>Metazoa</taxon>
        <taxon>Ecdysozoa</taxon>
        <taxon>Arthropoda</taxon>
        <taxon>Chelicerata</taxon>
        <taxon>Arachnida</taxon>
        <taxon>Araneae</taxon>
        <taxon>Araneomorphae</taxon>
        <taxon>Entelegynae</taxon>
        <taxon>Araneoidea</taxon>
        <taxon>Araneidae</taxon>
        <taxon>Araneus</taxon>
    </lineage>
</organism>
<keyword evidence="1" id="KW-0812">Transmembrane</keyword>
<evidence type="ECO:0000313" key="3">
    <source>
        <dbReference type="Proteomes" id="UP000499080"/>
    </source>
</evidence>
<reference evidence="2 3" key="1">
    <citation type="journal article" date="2019" name="Sci. Rep.">
        <title>Orb-weaving spider Araneus ventricosus genome elucidates the spidroin gene catalogue.</title>
        <authorList>
            <person name="Kono N."/>
            <person name="Nakamura H."/>
            <person name="Ohtoshi R."/>
            <person name="Moran D.A.P."/>
            <person name="Shinohara A."/>
            <person name="Yoshida Y."/>
            <person name="Fujiwara M."/>
            <person name="Mori M."/>
            <person name="Tomita M."/>
            <person name="Arakawa K."/>
        </authorList>
    </citation>
    <scope>NUCLEOTIDE SEQUENCE [LARGE SCALE GENOMIC DNA]</scope>
</reference>
<accession>A0A4Y2EU59</accession>
<evidence type="ECO:0000313" key="2">
    <source>
        <dbReference type="EMBL" id="GBM31546.1"/>
    </source>
</evidence>